<dbReference type="GO" id="GO:0005737">
    <property type="term" value="C:cytoplasm"/>
    <property type="evidence" value="ECO:0007669"/>
    <property type="project" value="TreeGrafter"/>
</dbReference>
<dbReference type="eggNOG" id="KOG1755">
    <property type="taxonomic scope" value="Eukaryota"/>
</dbReference>
<dbReference type="InterPro" id="IPR036140">
    <property type="entry name" value="PFN_sf"/>
</dbReference>
<dbReference type="Pfam" id="PF00235">
    <property type="entry name" value="Profilin"/>
    <property type="match status" value="1"/>
</dbReference>
<dbReference type="InterPro" id="IPR005454">
    <property type="entry name" value="Profilin1/2/3_vertebrate"/>
</dbReference>
<evidence type="ECO:0000313" key="7">
    <source>
        <dbReference type="Proteomes" id="UP000007267"/>
    </source>
</evidence>
<dbReference type="PANTHER" id="PTHR13936">
    <property type="entry name" value="PROFILIN"/>
    <property type="match status" value="1"/>
</dbReference>
<dbReference type="GO" id="GO:0030036">
    <property type="term" value="P:actin cytoskeleton organization"/>
    <property type="evidence" value="ECO:0007669"/>
    <property type="project" value="InterPro"/>
</dbReference>
<reference evidence="7" key="2">
    <citation type="journal article" date="2013" name="Nat. Genet.">
        <title>The draft genomes of soft-shell turtle and green sea turtle yield insights into the development and evolution of the turtle-specific body plan.</title>
        <authorList>
            <person name="Wang Z."/>
            <person name="Pascual-Anaya J."/>
            <person name="Zadissa A."/>
            <person name="Li W."/>
            <person name="Niimura Y."/>
            <person name="Huang Z."/>
            <person name="Li C."/>
            <person name="White S."/>
            <person name="Xiong Z."/>
            <person name="Fang D."/>
            <person name="Wang B."/>
            <person name="Ming Y."/>
            <person name="Chen Y."/>
            <person name="Zheng Y."/>
            <person name="Kuraku S."/>
            <person name="Pignatelli M."/>
            <person name="Herrero J."/>
            <person name="Beal K."/>
            <person name="Nozawa M."/>
            <person name="Li Q."/>
            <person name="Wang J."/>
            <person name="Zhang H."/>
            <person name="Yu L."/>
            <person name="Shigenobu S."/>
            <person name="Wang J."/>
            <person name="Liu J."/>
            <person name="Flicek P."/>
            <person name="Searle S."/>
            <person name="Wang J."/>
            <person name="Kuratani S."/>
            <person name="Yin Y."/>
            <person name="Aken B."/>
            <person name="Zhang G."/>
            <person name="Irie N."/>
        </authorList>
    </citation>
    <scope>NUCLEOTIDE SEQUENCE [LARGE SCALE GENOMIC DNA]</scope>
    <source>
        <strain evidence="7">Daiwa-1</strain>
    </source>
</reference>
<proteinExistence type="inferred from homology"/>
<evidence type="ECO:0000313" key="6">
    <source>
        <dbReference type="Ensembl" id="ENSPSIP00000001638.1"/>
    </source>
</evidence>
<dbReference type="GO" id="GO:0032233">
    <property type="term" value="P:positive regulation of actin filament bundle assembly"/>
    <property type="evidence" value="ECO:0007669"/>
    <property type="project" value="TreeGrafter"/>
</dbReference>
<dbReference type="Gene3D" id="3.30.450.30">
    <property type="entry name" value="Dynein light chain 2a, cytoplasmic"/>
    <property type="match status" value="1"/>
</dbReference>
<dbReference type="PRINTS" id="PR01639">
    <property type="entry name" value="PROFILINMAML"/>
</dbReference>
<keyword evidence="7" id="KW-1185">Reference proteome</keyword>
<dbReference type="Proteomes" id="UP000007267">
    <property type="component" value="Unassembled WGS sequence"/>
</dbReference>
<keyword evidence="4" id="KW-0206">Cytoskeleton</keyword>
<evidence type="ECO:0000256" key="2">
    <source>
        <dbReference type="ARBA" id="ARBA00010058"/>
    </source>
</evidence>
<dbReference type="PANTHER" id="PTHR13936:SF5">
    <property type="entry name" value="PROFILIN"/>
    <property type="match status" value="1"/>
</dbReference>
<keyword evidence="5" id="KW-0009">Actin-binding</keyword>
<reference evidence="6" key="4">
    <citation type="submission" date="2025-09" db="UniProtKB">
        <authorList>
            <consortium name="Ensembl"/>
        </authorList>
    </citation>
    <scope>IDENTIFICATION</scope>
</reference>
<dbReference type="Ensembl" id="ENSPSIT00000001643.1">
    <property type="protein sequence ID" value="ENSPSIP00000001638.1"/>
    <property type="gene ID" value="ENSPSIG00000001643.1"/>
</dbReference>
<dbReference type="GO" id="GO:0003779">
    <property type="term" value="F:actin binding"/>
    <property type="evidence" value="ECO:0007669"/>
    <property type="project" value="UniProtKB-KW"/>
</dbReference>
<comment type="similarity">
    <text evidence="2 5">Belongs to the profilin family.</text>
</comment>
<organism evidence="6 7">
    <name type="scientific">Pelodiscus sinensis</name>
    <name type="common">Chinese softshell turtle</name>
    <name type="synonym">Trionyx sinensis</name>
    <dbReference type="NCBI Taxonomy" id="13735"/>
    <lineage>
        <taxon>Eukaryota</taxon>
        <taxon>Metazoa</taxon>
        <taxon>Chordata</taxon>
        <taxon>Craniata</taxon>
        <taxon>Vertebrata</taxon>
        <taxon>Euteleostomi</taxon>
        <taxon>Archelosauria</taxon>
        <taxon>Testudinata</taxon>
        <taxon>Testudines</taxon>
        <taxon>Cryptodira</taxon>
        <taxon>Trionychia</taxon>
        <taxon>Trionychidae</taxon>
        <taxon>Pelodiscus</taxon>
    </lineage>
</organism>
<sequence length="143" mass="15558">MSGWQEYVSSSMRDGLCCDAAVISVAHQQLLAAHPGGVLANVSQQEIQALLGRNRDALLTRGATLGGLRCLVIRDNLYADDTHNYTMDLRTKQQENSDAYTHAVTVALASPVCLILVGKKGIQGGTLNMKAFKMARYIKSRLH</sequence>
<evidence type="ECO:0000256" key="1">
    <source>
        <dbReference type="ARBA" id="ARBA00004245"/>
    </source>
</evidence>
<comment type="subcellular location">
    <subcellularLocation>
        <location evidence="1">Cytoplasm</location>
        <location evidence="1">Cytoskeleton</location>
    </subcellularLocation>
</comment>
<dbReference type="GO" id="GO:0005856">
    <property type="term" value="C:cytoskeleton"/>
    <property type="evidence" value="ECO:0007669"/>
    <property type="project" value="UniProtKB-SubCell"/>
</dbReference>
<dbReference type="GeneTree" id="ENSGT00940000153664"/>
<dbReference type="EMBL" id="AGCU01168936">
    <property type="status" value="NOT_ANNOTATED_CDS"/>
    <property type="molecule type" value="Genomic_DNA"/>
</dbReference>
<dbReference type="GO" id="GO:0030833">
    <property type="term" value="P:regulation of actin filament polymerization"/>
    <property type="evidence" value="ECO:0007669"/>
    <property type="project" value="TreeGrafter"/>
</dbReference>
<dbReference type="STRING" id="13735.ENSPSIP00000001638"/>
<dbReference type="OMA" id="IHQHMAH"/>
<dbReference type="SUPFAM" id="SSF55770">
    <property type="entry name" value="Profilin (actin-binding protein)"/>
    <property type="match status" value="1"/>
</dbReference>
<reference evidence="7" key="1">
    <citation type="submission" date="2011-10" db="EMBL/GenBank/DDBJ databases">
        <authorList>
            <consortium name="Soft-shell Turtle Genome Consortium"/>
        </authorList>
    </citation>
    <scope>NUCLEOTIDE SEQUENCE [LARGE SCALE GENOMIC DNA]</scope>
    <source>
        <strain evidence="7">Daiwa-1</strain>
    </source>
</reference>
<dbReference type="AlphaFoldDB" id="K7F0S8"/>
<evidence type="ECO:0000256" key="3">
    <source>
        <dbReference type="ARBA" id="ARBA00022490"/>
    </source>
</evidence>
<protein>
    <recommendedName>
        <fullName evidence="5">Profilin</fullName>
    </recommendedName>
</protein>
<name>K7F0S8_PELSI</name>
<accession>K7F0S8</accession>
<evidence type="ECO:0000256" key="5">
    <source>
        <dbReference type="RuleBase" id="RU003909"/>
    </source>
</evidence>
<dbReference type="InterPro" id="IPR005455">
    <property type="entry name" value="PFN_euk"/>
</dbReference>
<dbReference type="InterPro" id="IPR048278">
    <property type="entry name" value="PFN"/>
</dbReference>
<dbReference type="SMART" id="SM00392">
    <property type="entry name" value="PROF"/>
    <property type="match status" value="1"/>
</dbReference>
<evidence type="ECO:0000256" key="4">
    <source>
        <dbReference type="ARBA" id="ARBA00023212"/>
    </source>
</evidence>
<reference evidence="6" key="3">
    <citation type="submission" date="2025-08" db="UniProtKB">
        <authorList>
            <consortium name="Ensembl"/>
        </authorList>
    </citation>
    <scope>IDENTIFICATION</scope>
</reference>
<keyword evidence="3" id="KW-0963">Cytoplasm</keyword>
<dbReference type="HOGENOM" id="CLU_123405_1_0_1"/>